<protein>
    <recommendedName>
        <fullName evidence="2">YCII-related domain-containing protein</fullName>
    </recommendedName>
</protein>
<comment type="caution">
    <text evidence="3">The sequence shown here is derived from an EMBL/GenBank/DDBJ whole genome shotgun (WGS) entry which is preliminary data.</text>
</comment>
<dbReference type="Gene3D" id="3.30.70.1060">
    <property type="entry name" value="Dimeric alpha+beta barrel"/>
    <property type="match status" value="1"/>
</dbReference>
<organism evidence="3 4">
    <name type="scientific">Trebonia kvetii</name>
    <dbReference type="NCBI Taxonomy" id="2480626"/>
    <lineage>
        <taxon>Bacteria</taxon>
        <taxon>Bacillati</taxon>
        <taxon>Actinomycetota</taxon>
        <taxon>Actinomycetes</taxon>
        <taxon>Streptosporangiales</taxon>
        <taxon>Treboniaceae</taxon>
        <taxon>Trebonia</taxon>
    </lineage>
</organism>
<name>A0A6P2BSZ0_9ACTN</name>
<comment type="similarity">
    <text evidence="1">Belongs to the YciI family.</text>
</comment>
<dbReference type="InterPro" id="IPR005545">
    <property type="entry name" value="YCII"/>
</dbReference>
<feature type="domain" description="YCII-related" evidence="2">
    <location>
        <begin position="1"/>
        <end position="108"/>
    </location>
</feature>
<dbReference type="OrthoDB" id="668782at2"/>
<dbReference type="SUPFAM" id="SSF54909">
    <property type="entry name" value="Dimeric alpha+beta barrel"/>
    <property type="match status" value="1"/>
</dbReference>
<gene>
    <name evidence="3" type="ORF">EAS64_37815</name>
</gene>
<dbReference type="InterPro" id="IPR011008">
    <property type="entry name" value="Dimeric_a/b-barrel"/>
</dbReference>
<dbReference type="AlphaFoldDB" id="A0A6P2BSZ0"/>
<dbReference type="PANTHER" id="PTHR35174">
    <property type="entry name" value="BLL7171 PROTEIN-RELATED"/>
    <property type="match status" value="1"/>
</dbReference>
<evidence type="ECO:0000256" key="1">
    <source>
        <dbReference type="ARBA" id="ARBA00007689"/>
    </source>
</evidence>
<keyword evidence="4" id="KW-1185">Reference proteome</keyword>
<reference evidence="3 4" key="1">
    <citation type="submission" date="2018-11" db="EMBL/GenBank/DDBJ databases">
        <title>Trebonia kvetii gen.nov., sp.nov., a novel acidophilic actinobacterium, and proposal of the new actinobacterial family Treboniaceae fam. nov.</title>
        <authorList>
            <person name="Rapoport D."/>
            <person name="Sagova-Mareckova M."/>
            <person name="Sedlacek I."/>
            <person name="Provaznik J."/>
            <person name="Kralova S."/>
            <person name="Pavlinic D."/>
            <person name="Benes V."/>
            <person name="Kopecky J."/>
        </authorList>
    </citation>
    <scope>NUCLEOTIDE SEQUENCE [LARGE SCALE GENOMIC DNA]</scope>
    <source>
        <strain evidence="3 4">15Tr583</strain>
    </source>
</reference>
<proteinExistence type="inferred from homology"/>
<evidence type="ECO:0000313" key="3">
    <source>
        <dbReference type="EMBL" id="TVZ00393.1"/>
    </source>
</evidence>
<evidence type="ECO:0000259" key="2">
    <source>
        <dbReference type="Pfam" id="PF03795"/>
    </source>
</evidence>
<dbReference type="Proteomes" id="UP000460272">
    <property type="component" value="Unassembled WGS sequence"/>
</dbReference>
<evidence type="ECO:0000313" key="4">
    <source>
        <dbReference type="Proteomes" id="UP000460272"/>
    </source>
</evidence>
<dbReference type="RefSeq" id="WP_145861169.1">
    <property type="nucleotide sequence ID" value="NZ_RPFW01000009.1"/>
</dbReference>
<accession>A0A6P2BSZ0</accession>
<sequence length="219" mass="23582">MQYLLIHTGAPDLAEAWDDQTWAALARWLDETISSGVNIEGSPLQLDADATTIKGRNGELIVTDGPYAETKEQVAGFDVIECAGMEEAVRWAGRHPHSWMGAVEVRALVGGAPAEHLPEPGAGKTRYLMLACTDPSVDPRESAMEPIGPWVAEMAAEACACSAASGGNEAPLWPDRYWRRARYSSWRLRILPVDVVGSSSANSTIRVRSRPGRPGATAT</sequence>
<dbReference type="EMBL" id="RPFW01000009">
    <property type="protein sequence ID" value="TVZ00393.1"/>
    <property type="molecule type" value="Genomic_DNA"/>
</dbReference>
<dbReference type="PANTHER" id="PTHR35174:SF3">
    <property type="entry name" value="BLL7171 PROTEIN"/>
    <property type="match status" value="1"/>
</dbReference>
<dbReference type="Pfam" id="PF03795">
    <property type="entry name" value="YCII"/>
    <property type="match status" value="1"/>
</dbReference>